<accession>A0AAV4NVH0</accession>
<dbReference type="Proteomes" id="UP001054945">
    <property type="component" value="Unassembled WGS sequence"/>
</dbReference>
<dbReference type="AlphaFoldDB" id="A0AAV4NVH0"/>
<protein>
    <submittedName>
        <fullName evidence="1">Uncharacterized protein</fullName>
    </submittedName>
</protein>
<comment type="caution">
    <text evidence="1">The sequence shown here is derived from an EMBL/GenBank/DDBJ whole genome shotgun (WGS) entry which is preliminary data.</text>
</comment>
<keyword evidence="2" id="KW-1185">Reference proteome</keyword>
<reference evidence="1 2" key="1">
    <citation type="submission" date="2021-06" db="EMBL/GenBank/DDBJ databases">
        <title>Caerostris extrusa draft genome.</title>
        <authorList>
            <person name="Kono N."/>
            <person name="Arakawa K."/>
        </authorList>
    </citation>
    <scope>NUCLEOTIDE SEQUENCE [LARGE SCALE GENOMIC DNA]</scope>
</reference>
<proteinExistence type="predicted"/>
<gene>
    <name evidence="1" type="ORF">CEXT_23991</name>
</gene>
<sequence length="115" mass="13197">MPSRLFRRKSLLKRTTPMSPPIFIYIHSDPEPRSYPADCLLDAMVFDPKNNLCAKDLKKGACGLQKDGGASMSLFLYSFGSQYEKCCLNYPRHQESKNASFTILSREREKRTDKI</sequence>
<evidence type="ECO:0000313" key="1">
    <source>
        <dbReference type="EMBL" id="GIX88723.1"/>
    </source>
</evidence>
<organism evidence="1 2">
    <name type="scientific">Caerostris extrusa</name>
    <name type="common">Bark spider</name>
    <name type="synonym">Caerostris bankana</name>
    <dbReference type="NCBI Taxonomy" id="172846"/>
    <lineage>
        <taxon>Eukaryota</taxon>
        <taxon>Metazoa</taxon>
        <taxon>Ecdysozoa</taxon>
        <taxon>Arthropoda</taxon>
        <taxon>Chelicerata</taxon>
        <taxon>Arachnida</taxon>
        <taxon>Araneae</taxon>
        <taxon>Araneomorphae</taxon>
        <taxon>Entelegynae</taxon>
        <taxon>Araneoidea</taxon>
        <taxon>Araneidae</taxon>
        <taxon>Caerostris</taxon>
    </lineage>
</organism>
<evidence type="ECO:0000313" key="2">
    <source>
        <dbReference type="Proteomes" id="UP001054945"/>
    </source>
</evidence>
<name>A0AAV4NVH0_CAEEX</name>
<dbReference type="EMBL" id="BPLR01021354">
    <property type="protein sequence ID" value="GIX88723.1"/>
    <property type="molecule type" value="Genomic_DNA"/>
</dbReference>